<gene>
    <name evidence="2" type="ORF">ANE_LOCUS2730</name>
</gene>
<accession>A0A565AUN7</accession>
<dbReference type="PANTHER" id="PTHR31385">
    <property type="entry name" value="PUTATIVE (DUF220)-RELATED"/>
    <property type="match status" value="1"/>
</dbReference>
<dbReference type="PANTHER" id="PTHR31385:SF4">
    <property type="entry name" value="F28C11.15-RELATED"/>
    <property type="match status" value="1"/>
</dbReference>
<dbReference type="OrthoDB" id="1039628at2759"/>
<dbReference type="InterPro" id="IPR003863">
    <property type="entry name" value="DUF220"/>
</dbReference>
<reference evidence="2" key="1">
    <citation type="submission" date="2019-07" db="EMBL/GenBank/DDBJ databases">
        <authorList>
            <person name="Dittberner H."/>
        </authorList>
    </citation>
    <scope>NUCLEOTIDE SEQUENCE [LARGE SCALE GENOMIC DNA]</scope>
</reference>
<organism evidence="2 3">
    <name type="scientific">Arabis nemorensis</name>
    <dbReference type="NCBI Taxonomy" id="586526"/>
    <lineage>
        <taxon>Eukaryota</taxon>
        <taxon>Viridiplantae</taxon>
        <taxon>Streptophyta</taxon>
        <taxon>Embryophyta</taxon>
        <taxon>Tracheophyta</taxon>
        <taxon>Spermatophyta</taxon>
        <taxon>Magnoliopsida</taxon>
        <taxon>eudicotyledons</taxon>
        <taxon>Gunneridae</taxon>
        <taxon>Pentapetalae</taxon>
        <taxon>rosids</taxon>
        <taxon>malvids</taxon>
        <taxon>Brassicales</taxon>
        <taxon>Brassicaceae</taxon>
        <taxon>Arabideae</taxon>
        <taxon>Arabis</taxon>
    </lineage>
</organism>
<feature type="domain" description="DUF220" evidence="1">
    <location>
        <begin position="13"/>
        <end position="64"/>
    </location>
</feature>
<keyword evidence="3" id="KW-1185">Reference proteome</keyword>
<evidence type="ECO:0000313" key="3">
    <source>
        <dbReference type="Proteomes" id="UP000489600"/>
    </source>
</evidence>
<sequence length="113" mass="13044">MGFSYLLWTGSIREKKMMFMKTFEGNWKVEPIYVDSERLCKHMKPKSSEEYRKCSGGQGLIASKVKMDQVFQPSSPFNLPPLSWFIRGITVKTTKTVIKDLQNLATAIRIAEY</sequence>
<comment type="caution">
    <text evidence="2">The sequence shown here is derived from an EMBL/GenBank/DDBJ whole genome shotgun (WGS) entry which is preliminary data.</text>
</comment>
<evidence type="ECO:0000259" key="1">
    <source>
        <dbReference type="Pfam" id="PF02713"/>
    </source>
</evidence>
<protein>
    <recommendedName>
        <fullName evidence="1">DUF220 domain-containing protein</fullName>
    </recommendedName>
</protein>
<dbReference type="Proteomes" id="UP000489600">
    <property type="component" value="Unassembled WGS sequence"/>
</dbReference>
<evidence type="ECO:0000313" key="2">
    <source>
        <dbReference type="EMBL" id="VVA92285.1"/>
    </source>
</evidence>
<dbReference type="AlphaFoldDB" id="A0A565AUN7"/>
<dbReference type="Pfam" id="PF02713">
    <property type="entry name" value="DUF220"/>
    <property type="match status" value="1"/>
</dbReference>
<dbReference type="EMBL" id="CABITT030000001">
    <property type="protein sequence ID" value="VVA92285.1"/>
    <property type="molecule type" value="Genomic_DNA"/>
</dbReference>
<name>A0A565AUN7_9BRAS</name>
<proteinExistence type="predicted"/>